<evidence type="ECO:0000313" key="1">
    <source>
        <dbReference type="EMBL" id="MBW76138.1"/>
    </source>
</evidence>
<proteinExistence type="predicted"/>
<organism evidence="1">
    <name type="scientific">Anopheles darlingi</name>
    <name type="common">Mosquito</name>
    <dbReference type="NCBI Taxonomy" id="43151"/>
    <lineage>
        <taxon>Eukaryota</taxon>
        <taxon>Metazoa</taxon>
        <taxon>Ecdysozoa</taxon>
        <taxon>Arthropoda</taxon>
        <taxon>Hexapoda</taxon>
        <taxon>Insecta</taxon>
        <taxon>Pterygota</taxon>
        <taxon>Neoptera</taxon>
        <taxon>Endopterygota</taxon>
        <taxon>Diptera</taxon>
        <taxon>Nematocera</taxon>
        <taxon>Culicoidea</taxon>
        <taxon>Culicidae</taxon>
        <taxon>Anophelinae</taxon>
        <taxon>Anopheles</taxon>
    </lineage>
</organism>
<reference evidence="1" key="1">
    <citation type="submission" date="2018-01" db="EMBL/GenBank/DDBJ databases">
        <title>An insight into the sialome of Amazonian anophelines.</title>
        <authorList>
            <person name="Ribeiro J.M."/>
            <person name="Scarpassa V."/>
            <person name="Calvo E."/>
        </authorList>
    </citation>
    <scope>NUCLEOTIDE SEQUENCE</scope>
</reference>
<dbReference type="AlphaFoldDB" id="A0A2M4DG53"/>
<sequence>MPYLEVPMGCWVLIVVAGAVAVAPAAATTLLDRLSHTTRKVPALAVIGTNTVRVSHRRYAVIATPNHSTR</sequence>
<protein>
    <submittedName>
        <fullName evidence="1">Putative secreted protein</fullName>
    </submittedName>
</protein>
<name>A0A2M4DG53_ANODA</name>
<accession>A0A2M4DG53</accession>
<dbReference type="EMBL" id="GGFL01011960">
    <property type="protein sequence ID" value="MBW76138.1"/>
    <property type="molecule type" value="Transcribed_RNA"/>
</dbReference>